<feature type="transmembrane region" description="Helical" evidence="9">
    <location>
        <begin position="309"/>
        <end position="327"/>
    </location>
</feature>
<organism evidence="10 11">
    <name type="scientific">Lingula anatina</name>
    <name type="common">Brachiopod</name>
    <name type="synonym">Lingula unguis</name>
    <dbReference type="NCBI Taxonomy" id="7574"/>
    <lineage>
        <taxon>Eukaryota</taxon>
        <taxon>Metazoa</taxon>
        <taxon>Spiralia</taxon>
        <taxon>Lophotrochozoa</taxon>
        <taxon>Brachiopoda</taxon>
        <taxon>Linguliformea</taxon>
        <taxon>Lingulata</taxon>
        <taxon>Lingulida</taxon>
        <taxon>Linguloidea</taxon>
        <taxon>Lingulidae</taxon>
        <taxon>Lingula</taxon>
    </lineage>
</organism>
<feature type="transmembrane region" description="Helical" evidence="9">
    <location>
        <begin position="218"/>
        <end position="238"/>
    </location>
</feature>
<accession>A0A1S3IL02</accession>
<feature type="transmembrane region" description="Helical" evidence="9">
    <location>
        <begin position="250"/>
        <end position="272"/>
    </location>
</feature>
<keyword evidence="8 9" id="KW-0472">Membrane</keyword>
<protein>
    <submittedName>
        <fullName evidence="11">UDP-N-acetylglucosamine transporter isoform X1</fullName>
    </submittedName>
</protein>
<keyword evidence="3" id="KW-0813">Transport</keyword>
<feature type="transmembrane region" description="Helical" evidence="9">
    <location>
        <begin position="186"/>
        <end position="206"/>
    </location>
</feature>
<evidence type="ECO:0000256" key="9">
    <source>
        <dbReference type="SAM" id="Phobius"/>
    </source>
</evidence>
<dbReference type="GeneID" id="106164736"/>
<dbReference type="FunFam" id="1.10.3730.20:FF:000037">
    <property type="entry name" value="Nucleotide Sugar TransPorter family"/>
    <property type="match status" value="1"/>
</dbReference>
<proteinExistence type="inferred from homology"/>
<dbReference type="InParanoid" id="A0A1S3IL02"/>
<name>A0A1S3IL02_LINAN</name>
<reference evidence="11" key="1">
    <citation type="submission" date="2025-08" db="UniProtKB">
        <authorList>
            <consortium name="RefSeq"/>
        </authorList>
    </citation>
    <scope>IDENTIFICATION</scope>
    <source>
        <tissue evidence="11">Gonads</tissue>
    </source>
</reference>
<evidence type="ECO:0000256" key="3">
    <source>
        <dbReference type="ARBA" id="ARBA00022448"/>
    </source>
</evidence>
<feature type="transmembrane region" description="Helical" evidence="9">
    <location>
        <begin position="123"/>
        <end position="143"/>
    </location>
</feature>
<comment type="similarity">
    <text evidence="2">Belongs to the nucleotide-sugar transporter family. SLC35A subfamily.</text>
</comment>
<dbReference type="InterPro" id="IPR007271">
    <property type="entry name" value="Nuc_sug_transpt"/>
</dbReference>
<evidence type="ECO:0000256" key="5">
    <source>
        <dbReference type="ARBA" id="ARBA00022692"/>
    </source>
</evidence>
<evidence type="ECO:0000256" key="8">
    <source>
        <dbReference type="ARBA" id="ARBA00023136"/>
    </source>
</evidence>
<evidence type="ECO:0000256" key="2">
    <source>
        <dbReference type="ARBA" id="ARBA00009976"/>
    </source>
</evidence>
<keyword evidence="10" id="KW-1185">Reference proteome</keyword>
<evidence type="ECO:0000256" key="6">
    <source>
        <dbReference type="ARBA" id="ARBA00022989"/>
    </source>
</evidence>
<keyword evidence="5 9" id="KW-0812">Transmembrane</keyword>
<evidence type="ECO:0000313" key="10">
    <source>
        <dbReference type="Proteomes" id="UP000085678"/>
    </source>
</evidence>
<keyword evidence="7" id="KW-0333">Golgi apparatus</keyword>
<dbReference type="RefSeq" id="XP_013398199.1">
    <property type="nucleotide sequence ID" value="XM_013542745.2"/>
</dbReference>
<keyword evidence="6 9" id="KW-1133">Transmembrane helix</keyword>
<dbReference type="OrthoDB" id="408493at2759"/>
<feature type="transmembrane region" description="Helical" evidence="9">
    <location>
        <begin position="20"/>
        <end position="38"/>
    </location>
</feature>
<dbReference type="KEGG" id="lak:106164736"/>
<dbReference type="Proteomes" id="UP000085678">
    <property type="component" value="Unplaced"/>
</dbReference>
<evidence type="ECO:0000256" key="7">
    <source>
        <dbReference type="ARBA" id="ARBA00023034"/>
    </source>
</evidence>
<dbReference type="InterPro" id="IPR037185">
    <property type="entry name" value="EmrE-like"/>
</dbReference>
<dbReference type="AlphaFoldDB" id="A0A1S3IL02"/>
<dbReference type="SUPFAM" id="SSF103481">
    <property type="entry name" value="Multidrug resistance efflux transporter EmrE"/>
    <property type="match status" value="1"/>
</dbReference>
<dbReference type="GO" id="GO:0000139">
    <property type="term" value="C:Golgi membrane"/>
    <property type="evidence" value="ECO:0007669"/>
    <property type="project" value="UniProtKB-SubCell"/>
</dbReference>
<dbReference type="PIRSF" id="PIRSF005799">
    <property type="entry name" value="UDP-gal_transpt"/>
    <property type="match status" value="1"/>
</dbReference>
<dbReference type="NCBIfam" id="TIGR00803">
    <property type="entry name" value="nst"/>
    <property type="match status" value="1"/>
</dbReference>
<dbReference type="PANTHER" id="PTHR10231">
    <property type="entry name" value="NUCLEOTIDE-SUGAR TRANSMEMBRANE TRANSPORTER"/>
    <property type="match status" value="1"/>
</dbReference>
<feature type="transmembrane region" description="Helical" evidence="9">
    <location>
        <begin position="284"/>
        <end position="303"/>
    </location>
</feature>
<dbReference type="Gene3D" id="1.10.3730.20">
    <property type="match status" value="1"/>
</dbReference>
<evidence type="ECO:0000256" key="4">
    <source>
        <dbReference type="ARBA" id="ARBA00022597"/>
    </source>
</evidence>
<dbReference type="Pfam" id="PF04142">
    <property type="entry name" value="Nuc_sug_transp"/>
    <property type="match status" value="1"/>
</dbReference>
<comment type="subcellular location">
    <subcellularLocation>
        <location evidence="1">Golgi apparatus membrane</location>
        <topology evidence="1">Multi-pass membrane protein</topology>
    </subcellularLocation>
</comment>
<dbReference type="STRING" id="7574.A0A1S3IL02"/>
<evidence type="ECO:0000313" key="11">
    <source>
        <dbReference type="RefSeq" id="XP_013398199.1"/>
    </source>
</evidence>
<gene>
    <name evidence="11" type="primary">LOC106164736</name>
</gene>
<evidence type="ECO:0000256" key="1">
    <source>
        <dbReference type="ARBA" id="ARBA00004653"/>
    </source>
</evidence>
<sequence length="344" mass="37484">MEDEKKQETVLGGRVSLKYLSLVVMIIQTTVLVLTLRYSRTSQQEGPRYLSSTAVFNAEVLKLVICLFLMLLEKGGSPTGLISSLNEDILQKPVDTLKLLVPAGLYTIQNNLLFVALSNLDAATYQVTYQLKILTTAIFSVILLRKKLNLTKWLSLVVLMVGVALVQLPDSNSTDVKKSPNFSSQVIGLVAVICACFSSGFAGVYFEKILKGTNPSIWLRNVQLAMFSSVIALAGVYMNDNTAVITAGFFQGYTLVVWITVALQAVGGLIIAMVIKYADNIVKGFAVSLSIILSTFLSFSFLGDFTPTHFFFVGATLVIVATFLYGYEPSSSRLPTVPLKTSPI</sequence>
<keyword evidence="4" id="KW-0762">Sugar transport</keyword>
<feature type="transmembrane region" description="Helical" evidence="9">
    <location>
        <begin position="150"/>
        <end position="166"/>
    </location>
</feature>
<dbReference type="GO" id="GO:0015165">
    <property type="term" value="F:pyrimidine nucleotide-sugar transmembrane transporter activity"/>
    <property type="evidence" value="ECO:0007669"/>
    <property type="project" value="InterPro"/>
</dbReference>
<feature type="transmembrane region" description="Helical" evidence="9">
    <location>
        <begin position="50"/>
        <end position="72"/>
    </location>
</feature>